<feature type="compositionally biased region" description="Low complexity" evidence="1">
    <location>
        <begin position="242"/>
        <end position="251"/>
    </location>
</feature>
<evidence type="ECO:0000313" key="4">
    <source>
        <dbReference type="Proteomes" id="UP001317532"/>
    </source>
</evidence>
<feature type="region of interest" description="Disordered" evidence="1">
    <location>
        <begin position="242"/>
        <end position="289"/>
    </location>
</feature>
<dbReference type="AlphaFoldDB" id="A0AAN2CAT0"/>
<accession>A0AAN2CAT0</accession>
<evidence type="ECO:0000313" key="3">
    <source>
        <dbReference type="EMBL" id="BDE07679.1"/>
    </source>
</evidence>
<dbReference type="EMBL" id="AP025523">
    <property type="protein sequence ID" value="BDE07679.1"/>
    <property type="molecule type" value="Genomic_DNA"/>
</dbReference>
<dbReference type="KEGG" id="vab:WPS_29550"/>
<reference evidence="3 4" key="1">
    <citation type="journal article" date="2022" name="ISME Commun">
        <title>Vulcanimicrobium alpinus gen. nov. sp. nov., the first cultivated representative of the candidate phylum 'Eremiobacterota', is a metabolically versatile aerobic anoxygenic phototroph.</title>
        <authorList>
            <person name="Yabe S."/>
            <person name="Muto K."/>
            <person name="Abe K."/>
            <person name="Yokota A."/>
            <person name="Staudigel H."/>
            <person name="Tebo B.M."/>
        </authorList>
    </citation>
    <scope>NUCLEOTIDE SEQUENCE [LARGE SCALE GENOMIC DNA]</scope>
    <source>
        <strain evidence="3 4">WC8-2</strain>
    </source>
</reference>
<keyword evidence="2" id="KW-0732">Signal</keyword>
<keyword evidence="4" id="KW-1185">Reference proteome</keyword>
<evidence type="ECO:0000256" key="1">
    <source>
        <dbReference type="SAM" id="MobiDB-lite"/>
    </source>
</evidence>
<sequence>MIRRIAAFAALTVLAGMLVPAGAQQGSVVRFTGQLLDVRNGFVYFTTGAAFKLAPNVAYDDYDTGQPTSLAPQPKLFARAIVDPATKQVVELDLTRKRLATDAAYAPDVQAAVATKPTTEPAPEIVGVRVTGKEVPVEFVVTVPASTRVTDNVYLSTDASGWNPQAIKLDRIDGQRYRIVRRLPSGTKFVFRVTRGTWNSVEVGQDGLEPANPHVFFIKEADSLSQPVTVYGWSDNRAGVPQAAAPGAVPTPFNPNPFPNGGIAPPSRATPPGGFPTQRPNPFPNRPPG</sequence>
<feature type="signal peptide" evidence="2">
    <location>
        <begin position="1"/>
        <end position="23"/>
    </location>
</feature>
<gene>
    <name evidence="3" type="ORF">WPS_29550</name>
</gene>
<feature type="chain" id="PRO_5042938482" evidence="2">
    <location>
        <begin position="24"/>
        <end position="289"/>
    </location>
</feature>
<dbReference type="RefSeq" id="WP_317995256.1">
    <property type="nucleotide sequence ID" value="NZ_AP025523.1"/>
</dbReference>
<proteinExistence type="predicted"/>
<organism evidence="3 4">
    <name type="scientific">Vulcanimicrobium alpinum</name>
    <dbReference type="NCBI Taxonomy" id="3016050"/>
    <lineage>
        <taxon>Bacteria</taxon>
        <taxon>Bacillati</taxon>
        <taxon>Vulcanimicrobiota</taxon>
        <taxon>Vulcanimicrobiia</taxon>
        <taxon>Vulcanimicrobiales</taxon>
        <taxon>Vulcanimicrobiaceae</taxon>
        <taxon>Vulcanimicrobium</taxon>
    </lineage>
</organism>
<name>A0AAN2CAT0_UNVUL</name>
<dbReference type="Proteomes" id="UP001317532">
    <property type="component" value="Chromosome"/>
</dbReference>
<feature type="compositionally biased region" description="Pro residues" evidence="1">
    <location>
        <begin position="279"/>
        <end position="289"/>
    </location>
</feature>
<protein>
    <submittedName>
        <fullName evidence="3">Uncharacterized protein</fullName>
    </submittedName>
</protein>
<evidence type="ECO:0000256" key="2">
    <source>
        <dbReference type="SAM" id="SignalP"/>
    </source>
</evidence>